<dbReference type="EMBL" id="ODYU01004087">
    <property type="protein sequence ID" value="SOQ43595.1"/>
    <property type="molecule type" value="Genomic_DNA"/>
</dbReference>
<sequence length="97" mass="11111">MDHLMVSDRRRPWTLEPPEALQGEYHPMTSLALGEVRGSVRLLLHRKNHPVPTPAFRAGAPKLTTHSTKSNYTHLLHTYPSENKIQHIKNLTEINKT</sequence>
<evidence type="ECO:0000313" key="1">
    <source>
        <dbReference type="EMBL" id="SOQ43595.1"/>
    </source>
</evidence>
<reference evidence="1" key="1">
    <citation type="submission" date="2016-07" db="EMBL/GenBank/DDBJ databases">
        <authorList>
            <person name="Bretaudeau A."/>
        </authorList>
    </citation>
    <scope>NUCLEOTIDE SEQUENCE</scope>
    <source>
        <strain evidence="1">Rice</strain>
        <tissue evidence="1">Whole body</tissue>
    </source>
</reference>
<protein>
    <submittedName>
        <fullName evidence="1">SFRICE_014617</fullName>
    </submittedName>
</protein>
<proteinExistence type="predicted"/>
<accession>A0A2H1VRX8</accession>
<dbReference type="AlphaFoldDB" id="A0A2H1VRX8"/>
<organism evidence="1">
    <name type="scientific">Spodoptera frugiperda</name>
    <name type="common">Fall armyworm</name>
    <dbReference type="NCBI Taxonomy" id="7108"/>
    <lineage>
        <taxon>Eukaryota</taxon>
        <taxon>Metazoa</taxon>
        <taxon>Ecdysozoa</taxon>
        <taxon>Arthropoda</taxon>
        <taxon>Hexapoda</taxon>
        <taxon>Insecta</taxon>
        <taxon>Pterygota</taxon>
        <taxon>Neoptera</taxon>
        <taxon>Endopterygota</taxon>
        <taxon>Lepidoptera</taxon>
        <taxon>Glossata</taxon>
        <taxon>Ditrysia</taxon>
        <taxon>Noctuoidea</taxon>
        <taxon>Noctuidae</taxon>
        <taxon>Amphipyrinae</taxon>
        <taxon>Spodoptera</taxon>
    </lineage>
</organism>
<gene>
    <name evidence="1" type="ORF">SFRICE_014617</name>
</gene>
<name>A0A2H1VRX8_SPOFR</name>